<dbReference type="PANTHER" id="PTHR43278:SF1">
    <property type="entry name" value="IRON-SULFUR FLAVOPROTEIN MJ1083"/>
    <property type="match status" value="1"/>
</dbReference>
<keyword evidence="2" id="KW-0288">FMN</keyword>
<name>F2JIW4_CELLD</name>
<keyword evidence="6" id="KW-1185">Reference proteome</keyword>
<dbReference type="Gene3D" id="3.40.50.360">
    <property type="match status" value="1"/>
</dbReference>
<keyword evidence="3" id="KW-0812">Transmembrane</keyword>
<dbReference type="Pfam" id="PF06496">
    <property type="entry name" value="DUF1097"/>
    <property type="match status" value="1"/>
</dbReference>
<keyword evidence="3" id="KW-0472">Membrane</keyword>
<dbReference type="SUPFAM" id="SSF52218">
    <property type="entry name" value="Flavoproteins"/>
    <property type="match status" value="1"/>
</dbReference>
<evidence type="ECO:0000259" key="4">
    <source>
        <dbReference type="Pfam" id="PF03358"/>
    </source>
</evidence>
<feature type="transmembrane region" description="Helical" evidence="3">
    <location>
        <begin position="7"/>
        <end position="24"/>
    </location>
</feature>
<evidence type="ECO:0000313" key="6">
    <source>
        <dbReference type="Proteomes" id="UP000008467"/>
    </source>
</evidence>
<evidence type="ECO:0000256" key="2">
    <source>
        <dbReference type="ARBA" id="ARBA00022643"/>
    </source>
</evidence>
<dbReference type="InterPro" id="IPR009476">
    <property type="entry name" value="DUF1097"/>
</dbReference>
<gene>
    <name evidence="5" type="ordered locus">Clole_0287</name>
</gene>
<feature type="transmembrane region" description="Helical" evidence="3">
    <location>
        <begin position="89"/>
        <end position="110"/>
    </location>
</feature>
<dbReference type="HOGENOM" id="CLU_556318_0_0_9"/>
<evidence type="ECO:0000256" key="1">
    <source>
        <dbReference type="ARBA" id="ARBA00022630"/>
    </source>
</evidence>
<keyword evidence="3" id="KW-1133">Transmembrane helix</keyword>
<dbReference type="STRING" id="642492.Clole_0287"/>
<dbReference type="KEGG" id="cle:Clole_0287"/>
<keyword evidence="1" id="KW-0285">Flavoprotein</keyword>
<evidence type="ECO:0000313" key="5">
    <source>
        <dbReference type="EMBL" id="ADZ82036.1"/>
    </source>
</evidence>
<dbReference type="Proteomes" id="UP000008467">
    <property type="component" value="Chromosome"/>
</dbReference>
<dbReference type="EMBL" id="CP002582">
    <property type="protein sequence ID" value="ADZ82036.1"/>
    <property type="molecule type" value="Genomic_DNA"/>
</dbReference>
<dbReference type="Pfam" id="PF03358">
    <property type="entry name" value="FMN_red"/>
    <property type="match status" value="1"/>
</dbReference>
<feature type="domain" description="NADPH-dependent FMN reductase-like" evidence="4">
    <location>
        <begin position="275"/>
        <end position="427"/>
    </location>
</feature>
<dbReference type="eggNOG" id="COG0655">
    <property type="taxonomic scope" value="Bacteria"/>
</dbReference>
<dbReference type="InterPro" id="IPR029039">
    <property type="entry name" value="Flavoprotein-like_sf"/>
</dbReference>
<feature type="transmembrane region" description="Helical" evidence="3">
    <location>
        <begin position="117"/>
        <end position="135"/>
    </location>
</feature>
<dbReference type="GO" id="GO:0016491">
    <property type="term" value="F:oxidoreductase activity"/>
    <property type="evidence" value="ECO:0007669"/>
    <property type="project" value="InterPro"/>
</dbReference>
<sequence length="490" mass="53913">MSTKRKIKEVAFLALGVGIFVPIWGTFHQFIGVNRAWIGFISAAVFFAAGHQLKDAINITLTHILGLGWGVAVLTLMNRPEVQEGNTLLLSFVILCVFGILSVIVTNIGIKLLSHTPSLFSGWAIGFATLGGVAVDEWQTICIDVIGALIIGIWFVGVGISQFQSFLIKLSNKGKEEGVPLEKQDKDVTQKENSNIANQIIKNKEQRVVVNYTEDKIARYTKAFNSTADMPIANKSEDKFEEITELRREIIDLKDIMANSSSKGYSSQSIDAVSVKIIGICGSPHKKGSTIEYLKEALRAAESLGNVSIELIELSGKEIKPCMGCKSDKCYGTCRINDYMQEIYPKLRECDGIILGSPSYFGTFTSQLKLLIDRLRVMRHTDFELGNKVIGTLAVAGRRHGGQEITNIDLMQSMMRHNTIIVNDGTAVCQLGATGWSHTFDDPNVKGEDDYYGMQTAVGVGKRVAEIAKVIKGSGLQRTTYEYDPKIGKR</sequence>
<organism evidence="5 6">
    <name type="scientific">Cellulosilyticum lentocellum (strain ATCC 49066 / DSM 5427 / NCIMB 11756 / RHM5)</name>
    <name type="common">Clostridium lentocellum</name>
    <dbReference type="NCBI Taxonomy" id="642492"/>
    <lineage>
        <taxon>Bacteria</taxon>
        <taxon>Bacillati</taxon>
        <taxon>Bacillota</taxon>
        <taxon>Clostridia</taxon>
        <taxon>Lachnospirales</taxon>
        <taxon>Cellulosilyticaceae</taxon>
        <taxon>Cellulosilyticum</taxon>
    </lineage>
</organism>
<reference evidence="5 6" key="1">
    <citation type="journal article" date="2011" name="J. Bacteriol.">
        <title>Complete genome sequence of the cellulose-degrading bacterium Cellulosilyticum lentocellum.</title>
        <authorList>
            <consortium name="US DOE Joint Genome Institute"/>
            <person name="Miller D.A."/>
            <person name="Suen G."/>
            <person name="Bruce D."/>
            <person name="Copeland A."/>
            <person name="Cheng J.F."/>
            <person name="Detter C."/>
            <person name="Goodwin L.A."/>
            <person name="Han C.S."/>
            <person name="Hauser L.J."/>
            <person name="Land M.L."/>
            <person name="Lapidus A."/>
            <person name="Lucas S."/>
            <person name="Meincke L."/>
            <person name="Pitluck S."/>
            <person name="Tapia R."/>
            <person name="Teshima H."/>
            <person name="Woyke T."/>
            <person name="Fox B.G."/>
            <person name="Angert E.R."/>
            <person name="Currie C.R."/>
        </authorList>
    </citation>
    <scope>NUCLEOTIDE SEQUENCE [LARGE SCALE GENOMIC DNA]</scope>
    <source>
        <strain evidence="6">ATCC 49066 / DSM 5427 / NCIMB 11756 / RHM5</strain>
    </source>
</reference>
<evidence type="ECO:0000256" key="3">
    <source>
        <dbReference type="SAM" id="Phobius"/>
    </source>
</evidence>
<dbReference type="PANTHER" id="PTHR43278">
    <property type="entry name" value="NAD(P)H-DEPENDENT FMN-CONTAINING OXIDOREDUCTASE YWQN-RELATED"/>
    <property type="match status" value="1"/>
</dbReference>
<dbReference type="RefSeq" id="WP_013655337.1">
    <property type="nucleotide sequence ID" value="NC_015275.1"/>
</dbReference>
<dbReference type="InterPro" id="IPR005025">
    <property type="entry name" value="FMN_Rdtase-like_dom"/>
</dbReference>
<dbReference type="InterPro" id="IPR051796">
    <property type="entry name" value="ISF_SsuE-like"/>
</dbReference>
<accession>F2JIW4</accession>
<protein>
    <submittedName>
        <fullName evidence="5">NADPH-dependent FMN reductase</fullName>
    </submittedName>
</protein>
<feature type="transmembrane region" description="Helical" evidence="3">
    <location>
        <begin position="141"/>
        <end position="163"/>
    </location>
</feature>
<feature type="transmembrane region" description="Helical" evidence="3">
    <location>
        <begin position="56"/>
        <end position="77"/>
    </location>
</feature>
<proteinExistence type="predicted"/>
<dbReference type="AlphaFoldDB" id="F2JIW4"/>